<feature type="chain" id="PRO_5025364581" description="AA1-like domain-containing protein" evidence="1">
    <location>
        <begin position="19"/>
        <end position="114"/>
    </location>
</feature>
<sequence length="114" mass="12604">MLLSTFTGLLLAAATVSASSRHIRQTSNVVFKVTDFAAFEADPYIDGAKSNLTFHVSDTRPGFEAETNCVVPNTYFNLHAISALFDVCEKKELDFSYSYGLTGLTVRRGWRANE</sequence>
<keyword evidence="1" id="KW-0732">Signal</keyword>
<accession>A0A6A5TS93</accession>
<dbReference type="AlphaFoldDB" id="A0A6A5TS93"/>
<dbReference type="Proteomes" id="UP000800035">
    <property type="component" value="Unassembled WGS sequence"/>
</dbReference>
<evidence type="ECO:0000313" key="3">
    <source>
        <dbReference type="Proteomes" id="UP000800035"/>
    </source>
</evidence>
<keyword evidence="3" id="KW-1185">Reference proteome</keyword>
<protein>
    <recommendedName>
        <fullName evidence="4">AA1-like domain-containing protein</fullName>
    </recommendedName>
</protein>
<evidence type="ECO:0008006" key="4">
    <source>
        <dbReference type="Google" id="ProtNLM"/>
    </source>
</evidence>
<organism evidence="2 3">
    <name type="scientific">Byssothecium circinans</name>
    <dbReference type="NCBI Taxonomy" id="147558"/>
    <lineage>
        <taxon>Eukaryota</taxon>
        <taxon>Fungi</taxon>
        <taxon>Dikarya</taxon>
        <taxon>Ascomycota</taxon>
        <taxon>Pezizomycotina</taxon>
        <taxon>Dothideomycetes</taxon>
        <taxon>Pleosporomycetidae</taxon>
        <taxon>Pleosporales</taxon>
        <taxon>Massarineae</taxon>
        <taxon>Massarinaceae</taxon>
        <taxon>Byssothecium</taxon>
    </lineage>
</organism>
<evidence type="ECO:0000256" key="1">
    <source>
        <dbReference type="SAM" id="SignalP"/>
    </source>
</evidence>
<feature type="signal peptide" evidence="1">
    <location>
        <begin position="1"/>
        <end position="18"/>
    </location>
</feature>
<dbReference type="EMBL" id="ML976998">
    <property type="protein sequence ID" value="KAF1954532.1"/>
    <property type="molecule type" value="Genomic_DNA"/>
</dbReference>
<name>A0A6A5TS93_9PLEO</name>
<proteinExistence type="predicted"/>
<evidence type="ECO:0000313" key="2">
    <source>
        <dbReference type="EMBL" id="KAF1954532.1"/>
    </source>
</evidence>
<gene>
    <name evidence="2" type="ORF">CC80DRAFT_493681</name>
</gene>
<reference evidence="2" key="1">
    <citation type="journal article" date="2020" name="Stud. Mycol.">
        <title>101 Dothideomycetes genomes: a test case for predicting lifestyles and emergence of pathogens.</title>
        <authorList>
            <person name="Haridas S."/>
            <person name="Albert R."/>
            <person name="Binder M."/>
            <person name="Bloem J."/>
            <person name="Labutti K."/>
            <person name="Salamov A."/>
            <person name="Andreopoulos B."/>
            <person name="Baker S."/>
            <person name="Barry K."/>
            <person name="Bills G."/>
            <person name="Bluhm B."/>
            <person name="Cannon C."/>
            <person name="Castanera R."/>
            <person name="Culley D."/>
            <person name="Daum C."/>
            <person name="Ezra D."/>
            <person name="Gonzalez J."/>
            <person name="Henrissat B."/>
            <person name="Kuo A."/>
            <person name="Liang C."/>
            <person name="Lipzen A."/>
            <person name="Lutzoni F."/>
            <person name="Magnuson J."/>
            <person name="Mondo S."/>
            <person name="Nolan M."/>
            <person name="Ohm R."/>
            <person name="Pangilinan J."/>
            <person name="Park H.-J."/>
            <person name="Ramirez L."/>
            <person name="Alfaro M."/>
            <person name="Sun H."/>
            <person name="Tritt A."/>
            <person name="Yoshinaga Y."/>
            <person name="Zwiers L.-H."/>
            <person name="Turgeon B."/>
            <person name="Goodwin S."/>
            <person name="Spatafora J."/>
            <person name="Crous P."/>
            <person name="Grigoriev I."/>
        </authorList>
    </citation>
    <scope>NUCLEOTIDE SEQUENCE</scope>
    <source>
        <strain evidence="2">CBS 675.92</strain>
    </source>
</reference>
<dbReference type="OrthoDB" id="3782277at2759"/>